<gene>
    <name evidence="2" type="ORF">LCGC14_3054560</name>
</gene>
<dbReference type="AlphaFoldDB" id="A0A0F8ZBL3"/>
<name>A0A0F8ZBL3_9ZZZZ</name>
<evidence type="ECO:0000256" key="1">
    <source>
        <dbReference type="SAM" id="MobiDB-lite"/>
    </source>
</evidence>
<dbReference type="EMBL" id="LAZR01064484">
    <property type="protein sequence ID" value="KKK57426.1"/>
    <property type="molecule type" value="Genomic_DNA"/>
</dbReference>
<feature type="region of interest" description="Disordered" evidence="1">
    <location>
        <begin position="51"/>
        <end position="74"/>
    </location>
</feature>
<sequence>MRKLELIKCKDCQCDIMGVCFRFPPIPYFAVNIWLLKRPSIKYDPRGCCAGIPKKKETQNETLDQTKKKQENEE</sequence>
<comment type="caution">
    <text evidence="2">The sequence shown here is derived from an EMBL/GenBank/DDBJ whole genome shotgun (WGS) entry which is preliminary data.</text>
</comment>
<organism evidence="2">
    <name type="scientific">marine sediment metagenome</name>
    <dbReference type="NCBI Taxonomy" id="412755"/>
    <lineage>
        <taxon>unclassified sequences</taxon>
        <taxon>metagenomes</taxon>
        <taxon>ecological metagenomes</taxon>
    </lineage>
</organism>
<evidence type="ECO:0000313" key="2">
    <source>
        <dbReference type="EMBL" id="KKK57426.1"/>
    </source>
</evidence>
<accession>A0A0F8ZBL3</accession>
<protein>
    <submittedName>
        <fullName evidence="2">Uncharacterized protein</fullName>
    </submittedName>
</protein>
<proteinExistence type="predicted"/>
<feature type="compositionally biased region" description="Basic and acidic residues" evidence="1">
    <location>
        <begin position="54"/>
        <end position="74"/>
    </location>
</feature>
<reference evidence="2" key="1">
    <citation type="journal article" date="2015" name="Nature">
        <title>Complex archaea that bridge the gap between prokaryotes and eukaryotes.</title>
        <authorList>
            <person name="Spang A."/>
            <person name="Saw J.H."/>
            <person name="Jorgensen S.L."/>
            <person name="Zaremba-Niedzwiedzka K."/>
            <person name="Martijn J."/>
            <person name="Lind A.E."/>
            <person name="van Eijk R."/>
            <person name="Schleper C."/>
            <person name="Guy L."/>
            <person name="Ettema T.J."/>
        </authorList>
    </citation>
    <scope>NUCLEOTIDE SEQUENCE</scope>
</reference>